<sequence length="67" mass="7589">MLERLKPFRYVALAVFALVSDTYAREFRPGSIVLTHFTPNFEKDVAAFVTRARTNGLTPALLTDCLR</sequence>
<comment type="caution">
    <text evidence="1">The sequence shown here is derived from an EMBL/GenBank/DDBJ whole genome shotgun (WGS) entry which is preliminary data.</text>
</comment>
<dbReference type="EMBL" id="JAJVCN010000002">
    <property type="protein sequence ID" value="MCE7006820.1"/>
    <property type="molecule type" value="Genomic_DNA"/>
</dbReference>
<name>A0ABS8ZIP9_9PSEU</name>
<proteinExistence type="predicted"/>
<keyword evidence="2" id="KW-1185">Reference proteome</keyword>
<accession>A0ABS8ZIP9</accession>
<evidence type="ECO:0000313" key="1">
    <source>
        <dbReference type="EMBL" id="MCE7006820.1"/>
    </source>
</evidence>
<gene>
    <name evidence="1" type="ORF">LWC34_28920</name>
</gene>
<evidence type="ECO:0000313" key="2">
    <source>
        <dbReference type="Proteomes" id="UP001521150"/>
    </source>
</evidence>
<dbReference type="RefSeq" id="WP_233728249.1">
    <property type="nucleotide sequence ID" value="NZ_JAJVCN010000002.1"/>
</dbReference>
<reference evidence="1 2" key="1">
    <citation type="submission" date="2021-12" db="EMBL/GenBank/DDBJ databases">
        <title>Genome sequence of Kibdelosporangium philippinense ATCC 49844.</title>
        <authorList>
            <person name="Fedorov E.A."/>
            <person name="Omeragic M."/>
            <person name="Shalygina K.F."/>
            <person name="Maclea K.S."/>
        </authorList>
    </citation>
    <scope>NUCLEOTIDE SEQUENCE [LARGE SCALE GENOMIC DNA]</scope>
    <source>
        <strain evidence="1 2">ATCC 49844</strain>
    </source>
</reference>
<protein>
    <submittedName>
        <fullName evidence="1">Uncharacterized protein</fullName>
    </submittedName>
</protein>
<organism evidence="1 2">
    <name type="scientific">Kibdelosporangium philippinense</name>
    <dbReference type="NCBI Taxonomy" id="211113"/>
    <lineage>
        <taxon>Bacteria</taxon>
        <taxon>Bacillati</taxon>
        <taxon>Actinomycetota</taxon>
        <taxon>Actinomycetes</taxon>
        <taxon>Pseudonocardiales</taxon>
        <taxon>Pseudonocardiaceae</taxon>
        <taxon>Kibdelosporangium</taxon>
    </lineage>
</organism>
<dbReference type="Proteomes" id="UP001521150">
    <property type="component" value="Unassembled WGS sequence"/>
</dbReference>